<dbReference type="InterPro" id="IPR006140">
    <property type="entry name" value="D-isomer_DH_NAD-bd"/>
</dbReference>
<comment type="similarity">
    <text evidence="1 3">Belongs to the D-isomer specific 2-hydroxyacid dehydrogenase family.</text>
</comment>
<dbReference type="InterPro" id="IPR036291">
    <property type="entry name" value="NAD(P)-bd_dom_sf"/>
</dbReference>
<accession>A0ABV8X730</accession>
<dbReference type="PROSITE" id="PS00671">
    <property type="entry name" value="D_2_HYDROXYACID_DH_3"/>
    <property type="match status" value="1"/>
</dbReference>
<evidence type="ECO:0000313" key="6">
    <source>
        <dbReference type="EMBL" id="MFC4410799.1"/>
    </source>
</evidence>
<keyword evidence="2 3" id="KW-0560">Oxidoreductase</keyword>
<feature type="domain" description="D-isomer specific 2-hydroxyacid dehydrogenase NAD-binding" evidence="5">
    <location>
        <begin position="110"/>
        <end position="288"/>
    </location>
</feature>
<comment type="caution">
    <text evidence="6">The sequence shown here is derived from an EMBL/GenBank/DDBJ whole genome shotgun (WGS) entry which is preliminary data.</text>
</comment>
<dbReference type="InterPro" id="IPR029753">
    <property type="entry name" value="D-isomer_DH_CS"/>
</dbReference>
<dbReference type="InterPro" id="IPR029752">
    <property type="entry name" value="D-isomer_DH_CS1"/>
</dbReference>
<dbReference type="CDD" id="cd05301">
    <property type="entry name" value="GDH"/>
    <property type="match status" value="1"/>
</dbReference>
<evidence type="ECO:0000256" key="1">
    <source>
        <dbReference type="ARBA" id="ARBA00005854"/>
    </source>
</evidence>
<sequence>MKQTVYITRKLPDEAVAPLKEKYEVKMWPHEEVPMTYEELVKEAAEADALWTMLSDQVDRNLITNAPKLKVISNLAVGYNNIDVQAAAERGIVVTNTPGVLTETTADLAFSLLLASARRITEAERELREGKWKAWSAMQLTGMDVYGATLGIVGMGRIGEAVARRAKGFGMDVYYHNRTRKPEAEEMHGFVYSDLDDLLSNSDFVVLLTPLTEETKNMIGARELSLMKETAVLINVARGGIVDEQALYEALVHKKIWAAGLDVFEQEPVPLDHPLLTLPNVTVLPHIGSASIRTRLKMMSMNAADIKAVLEGGQPENTVTP</sequence>
<protein>
    <submittedName>
        <fullName evidence="6">2-hydroxyacid dehydrogenase</fullName>
        <ecNumber evidence="6">1.1.1.-</ecNumber>
    </submittedName>
</protein>
<evidence type="ECO:0000259" key="5">
    <source>
        <dbReference type="Pfam" id="PF02826"/>
    </source>
</evidence>
<organism evidence="6 7">
    <name type="scientific">Chungangia koreensis</name>
    <dbReference type="NCBI Taxonomy" id="752657"/>
    <lineage>
        <taxon>Bacteria</taxon>
        <taxon>Bacillati</taxon>
        <taxon>Bacillota</taxon>
        <taxon>Bacilli</taxon>
        <taxon>Lactobacillales</taxon>
        <taxon>Chungangia</taxon>
    </lineage>
</organism>
<dbReference type="InterPro" id="IPR050223">
    <property type="entry name" value="D-isomer_2-hydroxyacid_DH"/>
</dbReference>
<dbReference type="Gene3D" id="3.40.50.720">
    <property type="entry name" value="NAD(P)-binding Rossmann-like Domain"/>
    <property type="match status" value="2"/>
</dbReference>
<evidence type="ECO:0000256" key="3">
    <source>
        <dbReference type="RuleBase" id="RU003719"/>
    </source>
</evidence>
<name>A0ABV8X730_9LACT</name>
<evidence type="ECO:0000256" key="2">
    <source>
        <dbReference type="ARBA" id="ARBA00023002"/>
    </source>
</evidence>
<dbReference type="EMBL" id="JBHSEC010000019">
    <property type="protein sequence ID" value="MFC4410799.1"/>
    <property type="molecule type" value="Genomic_DNA"/>
</dbReference>
<evidence type="ECO:0000313" key="7">
    <source>
        <dbReference type="Proteomes" id="UP001595817"/>
    </source>
</evidence>
<keyword evidence="7" id="KW-1185">Reference proteome</keyword>
<feature type="domain" description="D-isomer specific 2-hydroxyacid dehydrogenase catalytic" evidence="4">
    <location>
        <begin position="5"/>
        <end position="319"/>
    </location>
</feature>
<reference evidence="7" key="1">
    <citation type="journal article" date="2019" name="Int. J. Syst. Evol. Microbiol.">
        <title>The Global Catalogue of Microorganisms (GCM) 10K type strain sequencing project: providing services to taxonomists for standard genome sequencing and annotation.</title>
        <authorList>
            <consortium name="The Broad Institute Genomics Platform"/>
            <consortium name="The Broad Institute Genome Sequencing Center for Infectious Disease"/>
            <person name="Wu L."/>
            <person name="Ma J."/>
        </authorList>
    </citation>
    <scope>NUCLEOTIDE SEQUENCE [LARGE SCALE GENOMIC DNA]</scope>
    <source>
        <strain evidence="7">CCUG 59778</strain>
    </source>
</reference>
<dbReference type="SUPFAM" id="SSF51735">
    <property type="entry name" value="NAD(P)-binding Rossmann-fold domains"/>
    <property type="match status" value="1"/>
</dbReference>
<dbReference type="SUPFAM" id="SSF52283">
    <property type="entry name" value="Formate/glycerate dehydrogenase catalytic domain-like"/>
    <property type="match status" value="1"/>
</dbReference>
<evidence type="ECO:0000259" key="4">
    <source>
        <dbReference type="Pfam" id="PF00389"/>
    </source>
</evidence>
<dbReference type="Proteomes" id="UP001595817">
    <property type="component" value="Unassembled WGS sequence"/>
</dbReference>
<dbReference type="RefSeq" id="WP_378155052.1">
    <property type="nucleotide sequence ID" value="NZ_JBHSEC010000019.1"/>
</dbReference>
<dbReference type="Pfam" id="PF02826">
    <property type="entry name" value="2-Hacid_dh_C"/>
    <property type="match status" value="1"/>
</dbReference>
<dbReference type="PROSITE" id="PS00065">
    <property type="entry name" value="D_2_HYDROXYACID_DH_1"/>
    <property type="match status" value="1"/>
</dbReference>
<dbReference type="EC" id="1.1.1.-" evidence="6"/>
<dbReference type="PANTHER" id="PTHR10996:SF283">
    <property type="entry name" value="GLYOXYLATE_HYDROXYPYRUVATE REDUCTASE B"/>
    <property type="match status" value="1"/>
</dbReference>
<dbReference type="PANTHER" id="PTHR10996">
    <property type="entry name" value="2-HYDROXYACID DEHYDROGENASE-RELATED"/>
    <property type="match status" value="1"/>
</dbReference>
<proteinExistence type="inferred from homology"/>
<gene>
    <name evidence="6" type="ORF">ACFOZY_10270</name>
</gene>
<dbReference type="GO" id="GO:0016491">
    <property type="term" value="F:oxidoreductase activity"/>
    <property type="evidence" value="ECO:0007669"/>
    <property type="project" value="UniProtKB-KW"/>
</dbReference>
<dbReference type="InterPro" id="IPR006139">
    <property type="entry name" value="D-isomer_2_OHA_DH_cat_dom"/>
</dbReference>
<dbReference type="Pfam" id="PF00389">
    <property type="entry name" value="2-Hacid_dh"/>
    <property type="match status" value="1"/>
</dbReference>